<protein>
    <recommendedName>
        <fullName evidence="5">NADH dehydrogenase [ubiquinone] 1 beta subcomplex subunit 7</fullName>
    </recommendedName>
</protein>
<evidence type="ECO:0000256" key="2">
    <source>
        <dbReference type="ARBA" id="ARBA00004569"/>
    </source>
</evidence>
<evidence type="ECO:0000256" key="3">
    <source>
        <dbReference type="ARBA" id="ARBA00004637"/>
    </source>
</evidence>
<gene>
    <name evidence="13" type="ORF">TrRE_jg8207</name>
</gene>
<evidence type="ECO:0000256" key="10">
    <source>
        <dbReference type="ARBA" id="ARBA00023128"/>
    </source>
</evidence>
<dbReference type="PANTHER" id="PTHR20900:SF0">
    <property type="entry name" value="NADH DEHYDROGENASE [UBIQUINONE] 1 BETA SUBCOMPLEX SUBUNIT 7"/>
    <property type="match status" value="1"/>
</dbReference>
<keyword evidence="6" id="KW-0813">Transport</keyword>
<keyword evidence="7" id="KW-0679">Respiratory chain</keyword>
<evidence type="ECO:0000256" key="9">
    <source>
        <dbReference type="ARBA" id="ARBA00022982"/>
    </source>
</evidence>
<accession>A0A9W7DUX2</accession>
<name>A0A9W7DUX2_9STRA</name>
<evidence type="ECO:0000313" key="13">
    <source>
        <dbReference type="EMBL" id="GMH55908.1"/>
    </source>
</evidence>
<reference evidence="13" key="1">
    <citation type="submission" date="2022-07" db="EMBL/GenBank/DDBJ databases">
        <title>Genome analysis of Parmales, a sister group of diatoms, reveals the evolutionary specialization of diatoms from phago-mixotrophs to photoautotrophs.</title>
        <authorList>
            <person name="Ban H."/>
            <person name="Sato S."/>
            <person name="Yoshikawa S."/>
            <person name="Kazumasa Y."/>
            <person name="Nakamura Y."/>
            <person name="Ichinomiya M."/>
            <person name="Saitoh K."/>
            <person name="Sato N."/>
            <person name="Blanc-Mathieu R."/>
            <person name="Endo H."/>
            <person name="Kuwata A."/>
            <person name="Ogata H."/>
        </authorList>
    </citation>
    <scope>NUCLEOTIDE SEQUENCE</scope>
</reference>
<comment type="function">
    <text evidence="1">Accessory subunit of the mitochondrial membrane respiratory chain NADH dehydrogenase (Complex I), that is believed not to be involved in catalysis. Complex I functions in the transfer of electrons from NADH to the respiratory chain. The immediate electron acceptor for the enzyme is believed to be ubiquinone.</text>
</comment>
<keyword evidence="8" id="KW-0999">Mitochondrion inner membrane</keyword>
<evidence type="ECO:0000256" key="7">
    <source>
        <dbReference type="ARBA" id="ARBA00022660"/>
    </source>
</evidence>
<comment type="similarity">
    <text evidence="4">Belongs to the complex I NDUFB7 subunit family.</text>
</comment>
<dbReference type="InterPro" id="IPR008698">
    <property type="entry name" value="NDUB7"/>
</dbReference>
<evidence type="ECO:0000256" key="12">
    <source>
        <dbReference type="ARBA" id="ARBA00023157"/>
    </source>
</evidence>
<evidence type="ECO:0000256" key="5">
    <source>
        <dbReference type="ARBA" id="ARBA00018677"/>
    </source>
</evidence>
<dbReference type="GO" id="GO:0005743">
    <property type="term" value="C:mitochondrial inner membrane"/>
    <property type="evidence" value="ECO:0007669"/>
    <property type="project" value="UniProtKB-SubCell"/>
</dbReference>
<dbReference type="Pfam" id="PF05676">
    <property type="entry name" value="NDUF_B7"/>
    <property type="match status" value="1"/>
</dbReference>
<evidence type="ECO:0000256" key="1">
    <source>
        <dbReference type="ARBA" id="ARBA00003195"/>
    </source>
</evidence>
<organism evidence="13 14">
    <name type="scientific">Triparma retinervis</name>
    <dbReference type="NCBI Taxonomy" id="2557542"/>
    <lineage>
        <taxon>Eukaryota</taxon>
        <taxon>Sar</taxon>
        <taxon>Stramenopiles</taxon>
        <taxon>Ochrophyta</taxon>
        <taxon>Bolidophyceae</taxon>
        <taxon>Parmales</taxon>
        <taxon>Triparmaceae</taxon>
        <taxon>Triparma</taxon>
    </lineage>
</organism>
<comment type="caution">
    <text evidence="13">The sequence shown here is derived from an EMBL/GenBank/DDBJ whole genome shotgun (WGS) entry which is preliminary data.</text>
</comment>
<dbReference type="EMBL" id="BRXZ01004837">
    <property type="protein sequence ID" value="GMH55908.1"/>
    <property type="molecule type" value="Genomic_DNA"/>
</dbReference>
<dbReference type="Proteomes" id="UP001165082">
    <property type="component" value="Unassembled WGS sequence"/>
</dbReference>
<keyword evidence="12" id="KW-1015">Disulfide bond</keyword>
<dbReference type="PANTHER" id="PTHR20900">
    <property type="entry name" value="NADH:UBIQUINONE OXIDOREDUCTASE B18-LIKE SUBUNIT"/>
    <property type="match status" value="1"/>
</dbReference>
<proteinExistence type="inferred from homology"/>
<evidence type="ECO:0000256" key="4">
    <source>
        <dbReference type="ARBA" id="ARBA00008006"/>
    </source>
</evidence>
<keyword evidence="14" id="KW-1185">Reference proteome</keyword>
<evidence type="ECO:0000256" key="6">
    <source>
        <dbReference type="ARBA" id="ARBA00022448"/>
    </source>
</evidence>
<keyword evidence="11" id="KW-0472">Membrane</keyword>
<keyword evidence="10" id="KW-0496">Mitochondrion</keyword>
<dbReference type="OrthoDB" id="268414at2759"/>
<dbReference type="AlphaFoldDB" id="A0A9W7DUX2"/>
<evidence type="ECO:0000256" key="11">
    <source>
        <dbReference type="ARBA" id="ARBA00023136"/>
    </source>
</evidence>
<evidence type="ECO:0000313" key="14">
    <source>
        <dbReference type="Proteomes" id="UP001165082"/>
    </source>
</evidence>
<sequence>MPTYKQDHKAMEAARVPLSHRDTCAHLLIPLNKCRRNTYFMPFSCSDQRHVYEECEYNAYLQRCEMKKQLLKKGTSE</sequence>
<dbReference type="PROSITE" id="PS51808">
    <property type="entry name" value="CHCH"/>
    <property type="match status" value="1"/>
</dbReference>
<comment type="subcellular location">
    <subcellularLocation>
        <location evidence="3">Mitochondrion inner membrane</location>
        <topology evidence="3">Peripheral membrane protein</topology>
    </subcellularLocation>
    <subcellularLocation>
        <location evidence="2">Mitochondrion intermembrane space</location>
    </subcellularLocation>
</comment>
<dbReference type="GO" id="GO:0005758">
    <property type="term" value="C:mitochondrial intermembrane space"/>
    <property type="evidence" value="ECO:0007669"/>
    <property type="project" value="UniProtKB-SubCell"/>
</dbReference>
<evidence type="ECO:0000256" key="8">
    <source>
        <dbReference type="ARBA" id="ARBA00022792"/>
    </source>
</evidence>
<keyword evidence="9" id="KW-0249">Electron transport</keyword>